<evidence type="ECO:0000256" key="2">
    <source>
        <dbReference type="ARBA" id="ARBA00022857"/>
    </source>
</evidence>
<dbReference type="Gene3D" id="3.90.25.10">
    <property type="entry name" value="UDP-galactose 4-epimerase, domain 1"/>
    <property type="match status" value="1"/>
</dbReference>
<dbReference type="Gene3D" id="3.40.50.720">
    <property type="entry name" value="NAD(P)-binding Rossmann-like Domain"/>
    <property type="match status" value="1"/>
</dbReference>
<keyword evidence="5" id="KW-1185">Reference proteome</keyword>
<evidence type="ECO:0000259" key="3">
    <source>
        <dbReference type="Pfam" id="PF05368"/>
    </source>
</evidence>
<organism evidence="4 5">
    <name type="scientific">Aspergillus tamarii</name>
    <dbReference type="NCBI Taxonomy" id="41984"/>
    <lineage>
        <taxon>Eukaryota</taxon>
        <taxon>Fungi</taxon>
        <taxon>Dikarya</taxon>
        <taxon>Ascomycota</taxon>
        <taxon>Pezizomycotina</taxon>
        <taxon>Eurotiomycetes</taxon>
        <taxon>Eurotiomycetidae</taxon>
        <taxon>Eurotiales</taxon>
        <taxon>Aspergillaceae</taxon>
        <taxon>Aspergillus</taxon>
        <taxon>Aspergillus subgen. Circumdati</taxon>
    </lineage>
</organism>
<dbReference type="PANTHER" id="PTHR42748">
    <property type="entry name" value="NITROGEN METABOLITE REPRESSION PROTEIN NMRA FAMILY MEMBER"/>
    <property type="match status" value="1"/>
</dbReference>
<dbReference type="InterPro" id="IPR051164">
    <property type="entry name" value="NmrA-like_oxidored"/>
</dbReference>
<dbReference type="Pfam" id="PF05368">
    <property type="entry name" value="NmrA"/>
    <property type="match status" value="1"/>
</dbReference>
<dbReference type="EMBL" id="ML738587">
    <property type="protein sequence ID" value="KAE8167861.1"/>
    <property type="molecule type" value="Genomic_DNA"/>
</dbReference>
<accession>A0A5N6VDE2</accession>
<reference evidence="4 5" key="1">
    <citation type="submission" date="2019-04" db="EMBL/GenBank/DDBJ databases">
        <title>Friends and foes A comparative genomics study of 23 Aspergillus species from section Flavi.</title>
        <authorList>
            <consortium name="DOE Joint Genome Institute"/>
            <person name="Kjaerbolling I."/>
            <person name="Vesth T."/>
            <person name="Frisvad J.C."/>
            <person name="Nybo J.L."/>
            <person name="Theobald S."/>
            <person name="Kildgaard S."/>
            <person name="Isbrandt T."/>
            <person name="Kuo A."/>
            <person name="Sato A."/>
            <person name="Lyhne E.K."/>
            <person name="Kogle M.E."/>
            <person name="Wiebenga A."/>
            <person name="Kun R.S."/>
            <person name="Lubbers R.J."/>
            <person name="Makela M.R."/>
            <person name="Barry K."/>
            <person name="Chovatia M."/>
            <person name="Clum A."/>
            <person name="Daum C."/>
            <person name="Haridas S."/>
            <person name="He G."/>
            <person name="LaButti K."/>
            <person name="Lipzen A."/>
            <person name="Mondo S."/>
            <person name="Riley R."/>
            <person name="Salamov A."/>
            <person name="Simmons B.A."/>
            <person name="Magnuson J.K."/>
            <person name="Henrissat B."/>
            <person name="Mortensen U.H."/>
            <person name="Larsen T.O."/>
            <person name="Devries R.P."/>
            <person name="Grigoriev I.V."/>
            <person name="Machida M."/>
            <person name="Baker S.E."/>
            <person name="Andersen M.R."/>
        </authorList>
    </citation>
    <scope>NUCLEOTIDE SEQUENCE [LARGE SCALE GENOMIC DNA]</scope>
    <source>
        <strain evidence="4 5">CBS 117626</strain>
    </source>
</reference>
<evidence type="ECO:0000256" key="1">
    <source>
        <dbReference type="ARBA" id="ARBA00006328"/>
    </source>
</evidence>
<proteinExistence type="inferred from homology"/>
<dbReference type="Proteomes" id="UP000326950">
    <property type="component" value="Unassembled WGS sequence"/>
</dbReference>
<dbReference type="OrthoDB" id="3358371at2759"/>
<dbReference type="InterPro" id="IPR008030">
    <property type="entry name" value="NmrA-like"/>
</dbReference>
<gene>
    <name evidence="4" type="ORF">BDV40DRAFT_294980</name>
</gene>
<dbReference type="CDD" id="cd05251">
    <property type="entry name" value="NmrA_like_SDR_a"/>
    <property type="match status" value="1"/>
</dbReference>
<comment type="similarity">
    <text evidence="1">Belongs to the NmrA-type oxidoreductase family.</text>
</comment>
<keyword evidence="2" id="KW-0521">NADP</keyword>
<dbReference type="InterPro" id="IPR036291">
    <property type="entry name" value="NAD(P)-bd_dom_sf"/>
</dbReference>
<dbReference type="SUPFAM" id="SSF51735">
    <property type="entry name" value="NAD(P)-binding Rossmann-fold domains"/>
    <property type="match status" value="1"/>
</dbReference>
<name>A0A5N6VDE2_ASPTM</name>
<sequence length="310" mass="33810">MAKVITVFGATGNQGGSVIKAILADPAISNEFKIRGITRDASKSAAQALVKQGVEMKSANMESSASLLDAVRDSHIVFLVTTPGWGEGGAEVELRHGQNVTNAAKQAGVEHIIYSSLLNVTETSGGRLTHVAHFDMKQRVESFIRASGLSCTFVLPGYFMSNFSSFGMIRKGDDDIYTLAYPVADTARFPLLDISADMGKFVLAAIKKRTELIGAQVLAADNYYTPRQILSDFETVTGKKTQYVQVDAESYKGFMPPAIAEELLENHLFIENPGYYGGRSLDASHKLISELGLKTTSWREYVEKHKDTLV</sequence>
<protein>
    <recommendedName>
        <fullName evidence="3">NmrA-like domain-containing protein</fullName>
    </recommendedName>
</protein>
<dbReference type="PANTHER" id="PTHR42748:SF31">
    <property type="entry name" value="NMRA-LIKE DOMAIN-CONTAINING PROTEIN-RELATED"/>
    <property type="match status" value="1"/>
</dbReference>
<dbReference type="AlphaFoldDB" id="A0A5N6VDE2"/>
<evidence type="ECO:0000313" key="4">
    <source>
        <dbReference type="EMBL" id="KAE8167861.1"/>
    </source>
</evidence>
<evidence type="ECO:0000313" key="5">
    <source>
        <dbReference type="Proteomes" id="UP000326950"/>
    </source>
</evidence>
<feature type="domain" description="NmrA-like" evidence="3">
    <location>
        <begin position="2"/>
        <end position="301"/>
    </location>
</feature>
<dbReference type="GO" id="GO:0005634">
    <property type="term" value="C:nucleus"/>
    <property type="evidence" value="ECO:0007669"/>
    <property type="project" value="TreeGrafter"/>
</dbReference>